<dbReference type="Proteomes" id="UP000315750">
    <property type="component" value="Chromosome"/>
</dbReference>
<gene>
    <name evidence="3" type="ORF">Pan181_16440</name>
</gene>
<keyword evidence="4" id="KW-1185">Reference proteome</keyword>
<proteinExistence type="predicted"/>
<evidence type="ECO:0000259" key="2">
    <source>
        <dbReference type="PROSITE" id="PS51841"/>
    </source>
</evidence>
<accession>A0A518AL41</accession>
<dbReference type="OrthoDB" id="274864at2"/>
<dbReference type="InterPro" id="IPR013424">
    <property type="entry name" value="Ice-binding_C"/>
</dbReference>
<reference evidence="3 4" key="1">
    <citation type="submission" date="2019-02" db="EMBL/GenBank/DDBJ databases">
        <title>Deep-cultivation of Planctomycetes and their phenomic and genomic characterization uncovers novel biology.</title>
        <authorList>
            <person name="Wiegand S."/>
            <person name="Jogler M."/>
            <person name="Boedeker C."/>
            <person name="Pinto D."/>
            <person name="Vollmers J."/>
            <person name="Rivas-Marin E."/>
            <person name="Kohn T."/>
            <person name="Peeters S.H."/>
            <person name="Heuer A."/>
            <person name="Rast P."/>
            <person name="Oberbeckmann S."/>
            <person name="Bunk B."/>
            <person name="Jeske O."/>
            <person name="Meyerdierks A."/>
            <person name="Storesund J.E."/>
            <person name="Kallscheuer N."/>
            <person name="Luecker S."/>
            <person name="Lage O.M."/>
            <person name="Pohl T."/>
            <person name="Merkel B.J."/>
            <person name="Hornburger P."/>
            <person name="Mueller R.-W."/>
            <person name="Bruemmer F."/>
            <person name="Labrenz M."/>
            <person name="Spormann A.M."/>
            <person name="Op den Camp H."/>
            <person name="Overmann J."/>
            <person name="Amann R."/>
            <person name="Jetten M.S.M."/>
            <person name="Mascher T."/>
            <person name="Medema M.H."/>
            <person name="Devos D.P."/>
            <person name="Kaster A.-K."/>
            <person name="Ovreas L."/>
            <person name="Rohde M."/>
            <person name="Galperin M.Y."/>
            <person name="Jogler C."/>
        </authorList>
    </citation>
    <scope>NUCLEOTIDE SEQUENCE [LARGE SCALE GENOMIC DNA]</scope>
    <source>
        <strain evidence="3 4">Pan181</strain>
    </source>
</reference>
<dbReference type="InterPro" id="IPR018247">
    <property type="entry name" value="EF_Hand_1_Ca_BS"/>
</dbReference>
<dbReference type="PROSITE" id="PS51841">
    <property type="entry name" value="LTD"/>
    <property type="match status" value="1"/>
</dbReference>
<dbReference type="PROSITE" id="PS00018">
    <property type="entry name" value="EF_HAND_1"/>
    <property type="match status" value="1"/>
</dbReference>
<evidence type="ECO:0000256" key="1">
    <source>
        <dbReference type="SAM" id="SignalP"/>
    </source>
</evidence>
<evidence type="ECO:0000313" key="4">
    <source>
        <dbReference type="Proteomes" id="UP000315750"/>
    </source>
</evidence>
<evidence type="ECO:0000313" key="3">
    <source>
        <dbReference type="EMBL" id="QDU55455.1"/>
    </source>
</evidence>
<name>A0A518AL41_9BACT</name>
<dbReference type="KEGG" id="amuc:Pan181_16440"/>
<dbReference type="AlphaFoldDB" id="A0A518AL41"/>
<feature type="signal peptide" evidence="1">
    <location>
        <begin position="1"/>
        <end position="23"/>
    </location>
</feature>
<dbReference type="InterPro" id="IPR001322">
    <property type="entry name" value="Lamin_tail_dom"/>
</dbReference>
<keyword evidence="1" id="KW-0732">Signal</keyword>
<feature type="chain" id="PRO_5022158855" description="LTD domain-containing protein" evidence="1">
    <location>
        <begin position="24"/>
        <end position="578"/>
    </location>
</feature>
<protein>
    <recommendedName>
        <fullName evidence="2">LTD domain-containing protein</fullName>
    </recommendedName>
</protein>
<feature type="domain" description="LTD" evidence="2">
    <location>
        <begin position="257"/>
        <end position="412"/>
    </location>
</feature>
<dbReference type="RefSeq" id="WP_145246314.1">
    <property type="nucleotide sequence ID" value="NZ_CP036278.1"/>
</dbReference>
<sequence precursor="true">MMKSHWLGALLAALAVCCGSAHAQLQITEIMYNPTGSGDSSYSGEWEWFEVRNSGATDINLIVEDGLPAEEDGAWLDGIGDVDPGAGSSPNVTADTSAGANAVRETVIPAGSVAVFYNSWAGSGNLSTHNPQLFRDAWNISSSVPVIAVDFHPFLSNSGNDSIGVWQSREAYLQDLDTSADEGTVASFDHALAGVEYGTANPWPSNTEGYSISWTGNGSYTDGANWRLSSLEQTGVTTSSAVGIPGSVALNGEEGGSPGAVPSAASGAVPTGLLITEIMYNAVVEDDWEWVEIYNNTGSTIDFSATPHWFDDDDNGTDAFEEANLTSGVIGNQEAAVLYNADDITLEQIQAAWDPGNTGINFIGVSPFVNTTSGLLGNSGDVISIWDDEALYLADRAADVATNAIASVAYESDGDWPSDSGTSSIFLTDLSLDPNLGTSWSEATSFEDGDPNLTFSVVLYDDVFHAGGDVGSPGFFEAEEPTVLEGDFNGDGTVDLGDYTVWRDNLGSSNDLSGNGDETGASAGLVDAADYELWKSNFGATAPVESLSGSANVPEPASVVGLMFGLAALLGGRAVRRS</sequence>
<dbReference type="NCBIfam" id="TIGR02595">
    <property type="entry name" value="PEP_CTERM"/>
    <property type="match status" value="1"/>
</dbReference>
<organism evidence="3 4">
    <name type="scientific">Aeoliella mucimassa</name>
    <dbReference type="NCBI Taxonomy" id="2527972"/>
    <lineage>
        <taxon>Bacteria</taxon>
        <taxon>Pseudomonadati</taxon>
        <taxon>Planctomycetota</taxon>
        <taxon>Planctomycetia</taxon>
        <taxon>Pirellulales</taxon>
        <taxon>Lacipirellulaceae</taxon>
        <taxon>Aeoliella</taxon>
    </lineage>
</organism>
<dbReference type="EMBL" id="CP036278">
    <property type="protein sequence ID" value="QDU55455.1"/>
    <property type="molecule type" value="Genomic_DNA"/>
</dbReference>